<name>A0A841PFE0_9HYPH</name>
<keyword evidence="1" id="KW-0472">Membrane</keyword>
<proteinExistence type="predicted"/>
<evidence type="ECO:0000313" key="2">
    <source>
        <dbReference type="EMBL" id="MBB6409530.1"/>
    </source>
</evidence>
<gene>
    <name evidence="2" type="ORF">HNQ71_002195</name>
</gene>
<comment type="caution">
    <text evidence="2">The sequence shown here is derived from an EMBL/GenBank/DDBJ whole genome shotgun (WGS) entry which is preliminary data.</text>
</comment>
<keyword evidence="3" id="KW-1185">Reference proteome</keyword>
<protein>
    <recommendedName>
        <fullName evidence="4">DUF4345 domain-containing protein</fullName>
    </recommendedName>
</protein>
<keyword evidence="1" id="KW-1133">Transmembrane helix</keyword>
<evidence type="ECO:0000256" key="1">
    <source>
        <dbReference type="SAM" id="Phobius"/>
    </source>
</evidence>
<reference evidence="2 3" key="1">
    <citation type="submission" date="2020-08" db="EMBL/GenBank/DDBJ databases">
        <title>Genomic Encyclopedia of Type Strains, Phase IV (KMG-IV): sequencing the most valuable type-strain genomes for metagenomic binning, comparative biology and taxonomic classification.</title>
        <authorList>
            <person name="Goeker M."/>
        </authorList>
    </citation>
    <scope>NUCLEOTIDE SEQUENCE [LARGE SCALE GENOMIC DNA]</scope>
    <source>
        <strain evidence="2 3">DSM 100039</strain>
    </source>
</reference>
<feature type="transmembrane region" description="Helical" evidence="1">
    <location>
        <begin position="5"/>
        <end position="26"/>
    </location>
</feature>
<accession>A0A841PFE0</accession>
<evidence type="ECO:0000313" key="3">
    <source>
        <dbReference type="Proteomes" id="UP000556329"/>
    </source>
</evidence>
<dbReference type="RefSeq" id="WP_184872569.1">
    <property type="nucleotide sequence ID" value="NZ_JACHEF010000002.1"/>
</dbReference>
<dbReference type="Proteomes" id="UP000556329">
    <property type="component" value="Unassembled WGS sequence"/>
</dbReference>
<keyword evidence="1" id="KW-0812">Transmembrane</keyword>
<feature type="transmembrane region" description="Helical" evidence="1">
    <location>
        <begin position="72"/>
        <end position="95"/>
    </location>
</feature>
<dbReference type="EMBL" id="JACHEF010000002">
    <property type="protein sequence ID" value="MBB6409530.1"/>
    <property type="molecule type" value="Genomic_DNA"/>
</dbReference>
<dbReference type="AlphaFoldDB" id="A0A841PFE0"/>
<evidence type="ECO:0008006" key="4">
    <source>
        <dbReference type="Google" id="ProtNLM"/>
    </source>
</evidence>
<sequence length="123" mass="12965">MQSVILRVAVLGWAGLSLLLALHWFVELGMVGFPDGYVTPFARATGPLLHTLATACLMQGVYFLYRGLFGKGLGLLGLGLQILIAAVLTVAPVLIVRNCPHSQTCSSAYEALTNTMMDDGAGG</sequence>
<feature type="transmembrane region" description="Helical" evidence="1">
    <location>
        <begin position="46"/>
        <end position="65"/>
    </location>
</feature>
<organism evidence="2 3">
    <name type="scientific">Mesorhizobium sangaii</name>
    <dbReference type="NCBI Taxonomy" id="505389"/>
    <lineage>
        <taxon>Bacteria</taxon>
        <taxon>Pseudomonadati</taxon>
        <taxon>Pseudomonadota</taxon>
        <taxon>Alphaproteobacteria</taxon>
        <taxon>Hyphomicrobiales</taxon>
        <taxon>Phyllobacteriaceae</taxon>
        <taxon>Mesorhizobium</taxon>
    </lineage>
</organism>